<accession>A0AAD9JLV8</accession>
<comment type="caution">
    <text evidence="1">The sequence shown here is derived from an EMBL/GenBank/DDBJ whole genome shotgun (WGS) entry which is preliminary data.</text>
</comment>
<dbReference type="EMBL" id="JAODUO010002129">
    <property type="protein sequence ID" value="KAK2154858.1"/>
    <property type="molecule type" value="Genomic_DNA"/>
</dbReference>
<dbReference type="AlphaFoldDB" id="A0AAD9JLV8"/>
<name>A0AAD9JLV8_RIDPI</name>
<evidence type="ECO:0000313" key="1">
    <source>
        <dbReference type="EMBL" id="KAK2154858.1"/>
    </source>
</evidence>
<dbReference type="Proteomes" id="UP001209878">
    <property type="component" value="Unassembled WGS sequence"/>
</dbReference>
<keyword evidence="2" id="KW-1185">Reference proteome</keyword>
<gene>
    <name evidence="1" type="ORF">NP493_2133g00001</name>
</gene>
<protein>
    <submittedName>
        <fullName evidence="1">Uncharacterized protein</fullName>
    </submittedName>
</protein>
<sequence length="62" mass="7008">MVCVVFDELKSKYSNALQNISGTSCGVRCSGRLRSRPSHVCLPHCCTRWYRTSTLDKRSPIC</sequence>
<reference evidence="1" key="1">
    <citation type="journal article" date="2023" name="Mol. Biol. Evol.">
        <title>Third-Generation Sequencing Reveals the Adaptive Role of the Epigenome in Three Deep-Sea Polychaetes.</title>
        <authorList>
            <person name="Perez M."/>
            <person name="Aroh O."/>
            <person name="Sun Y."/>
            <person name="Lan Y."/>
            <person name="Juniper S.K."/>
            <person name="Young C.R."/>
            <person name="Angers B."/>
            <person name="Qian P.Y."/>
        </authorList>
    </citation>
    <scope>NUCLEOTIDE SEQUENCE</scope>
    <source>
        <strain evidence="1">R07B-5</strain>
    </source>
</reference>
<proteinExistence type="predicted"/>
<organism evidence="1 2">
    <name type="scientific">Ridgeia piscesae</name>
    <name type="common">Tubeworm</name>
    <dbReference type="NCBI Taxonomy" id="27915"/>
    <lineage>
        <taxon>Eukaryota</taxon>
        <taxon>Metazoa</taxon>
        <taxon>Spiralia</taxon>
        <taxon>Lophotrochozoa</taxon>
        <taxon>Annelida</taxon>
        <taxon>Polychaeta</taxon>
        <taxon>Sedentaria</taxon>
        <taxon>Canalipalpata</taxon>
        <taxon>Sabellida</taxon>
        <taxon>Siboglinidae</taxon>
        <taxon>Ridgeia</taxon>
    </lineage>
</organism>
<evidence type="ECO:0000313" key="2">
    <source>
        <dbReference type="Proteomes" id="UP001209878"/>
    </source>
</evidence>